<dbReference type="EMBL" id="WJBB01000023">
    <property type="protein sequence ID" value="MBC3798238.1"/>
    <property type="molecule type" value="Genomic_DNA"/>
</dbReference>
<evidence type="ECO:0000313" key="1">
    <source>
        <dbReference type="EMBL" id="MBC3798238.1"/>
    </source>
</evidence>
<dbReference type="Gene3D" id="3.30.2010.20">
    <property type="match status" value="1"/>
</dbReference>
<keyword evidence="2" id="KW-1185">Reference proteome</keyword>
<comment type="caution">
    <text evidence="1">The sequence shown here is derived from an EMBL/GenBank/DDBJ whole genome shotgun (WGS) entry which is preliminary data.</text>
</comment>
<dbReference type="RefSeq" id="WP_148606369.1">
    <property type="nucleotide sequence ID" value="NZ_RXYB01000037.1"/>
</dbReference>
<accession>A0ABR6WPL5</accession>
<organism evidence="1 2">
    <name type="scientific">Acetobacterium tundrae</name>
    <dbReference type="NCBI Taxonomy" id="132932"/>
    <lineage>
        <taxon>Bacteria</taxon>
        <taxon>Bacillati</taxon>
        <taxon>Bacillota</taxon>
        <taxon>Clostridia</taxon>
        <taxon>Eubacteriales</taxon>
        <taxon>Eubacteriaceae</taxon>
        <taxon>Acetobacterium</taxon>
    </lineage>
</organism>
<name>A0ABR6WPL5_9FIRM</name>
<evidence type="ECO:0000313" key="2">
    <source>
        <dbReference type="Proteomes" id="UP000653358"/>
    </source>
</evidence>
<dbReference type="SUPFAM" id="SSF55486">
    <property type="entry name" value="Metalloproteases ('zincins'), catalytic domain"/>
    <property type="match status" value="1"/>
</dbReference>
<proteinExistence type="predicted"/>
<reference evidence="1 2" key="1">
    <citation type="journal article" date="2020" name="mSystems">
        <title>Defining Genomic and Predicted Metabolic Features of the Acetobacterium Genus.</title>
        <authorList>
            <person name="Ross D.E."/>
            <person name="Marshall C.W."/>
            <person name="Gulliver D."/>
            <person name="May H.D."/>
            <person name="Norman R.S."/>
        </authorList>
    </citation>
    <scope>NUCLEOTIDE SEQUENCE [LARGE SCALE GENOMIC DNA]</scope>
    <source>
        <strain evidence="1 2">DSM 9173</strain>
    </source>
</reference>
<sequence>MYTIDETEIMLNEIAEEIPQELYNELNELNGGIVLKAEVKLHPQNKAKDLFILGEYHRGGQLENFIAIYYGSFVQTFGNVPLAEYKEQLRSELKHEFIHHLEGLAGVKDLEVEDSVEIQKYLKMSTKSDGLE</sequence>
<dbReference type="InterPro" id="IPR038555">
    <property type="entry name" value="Zincin_1_sf"/>
</dbReference>
<evidence type="ECO:0008006" key="3">
    <source>
        <dbReference type="Google" id="ProtNLM"/>
    </source>
</evidence>
<dbReference type="Proteomes" id="UP000653358">
    <property type="component" value="Unassembled WGS sequence"/>
</dbReference>
<protein>
    <recommendedName>
        <fullName evidence="3">Metallopeptidase family protein</fullName>
    </recommendedName>
</protein>
<gene>
    <name evidence="1" type="ORF">GH807_14480</name>
</gene>